<sequence length="445" mass="48589">MRKPAKIISPPQSLPDKKRFQSTLEALKSPPCTYLSPATAILGGVDIIRSKVSNNTYSSQYEFDTDIFLLANSANDGHFSLDLCSLSIFAFSLQAQAIASVSKAGLALSELYLFEDAQYIDSTNSTTVNVSSVANINEVDASEYFLAIAGLQEARIPIPGGTSCTLPMQCLQVEMHPRPVELSFSTMAFGQGWTLETQASLAGSSFNVSSGKDVYEAYCIPQPASADGSSSTIVAPPQETGLKAYPDPFLRIHIAWLKKCLVHSATELKSTSGHFSPTSTLPGYLVKKIRFMDLDLRAPSESATPPFKEEDILIVSDGICAATCTTFANLITNAGGVRALAFEVVHDKNRRRSWEVGRIFQNAIAEGIDILTPNELEHLNSSILQPLEQFPLTLSGNLKFCDAYQERNPDLPLQFEYPAADCRLFYTYENIRNPATTWLAAIQAI</sequence>
<dbReference type="EMBL" id="JARVKM010000133">
    <property type="protein sequence ID" value="KAK9769350.1"/>
    <property type="molecule type" value="Genomic_DNA"/>
</dbReference>
<evidence type="ECO:0000313" key="3">
    <source>
        <dbReference type="Proteomes" id="UP001465668"/>
    </source>
</evidence>
<evidence type="ECO:0000259" key="1">
    <source>
        <dbReference type="Pfam" id="PF23658"/>
    </source>
</evidence>
<accession>A0ABR2X6F4</accession>
<dbReference type="InterPro" id="IPR056186">
    <property type="entry name" value="PDZ_CPAF-rel"/>
</dbReference>
<protein>
    <submittedName>
        <fullName evidence="2">Tail specific protease domain-containing protein</fullName>
    </submittedName>
</protein>
<dbReference type="Pfam" id="PF23658">
    <property type="entry name" value="PDZ_CPAF_rel"/>
    <property type="match status" value="1"/>
</dbReference>
<keyword evidence="2" id="KW-0645">Protease</keyword>
<dbReference type="GO" id="GO:0006508">
    <property type="term" value="P:proteolysis"/>
    <property type="evidence" value="ECO:0007669"/>
    <property type="project" value="UniProtKB-KW"/>
</dbReference>
<keyword evidence="2" id="KW-0378">Hydrolase</keyword>
<name>A0ABR2X6F4_9PEZI</name>
<keyword evidence="3" id="KW-1185">Reference proteome</keyword>
<gene>
    <name evidence="2" type="ORF">SCAR479_13983</name>
</gene>
<dbReference type="Proteomes" id="UP001465668">
    <property type="component" value="Unassembled WGS sequence"/>
</dbReference>
<dbReference type="InterPro" id="IPR052766">
    <property type="entry name" value="S41A_metabolite_peptidase"/>
</dbReference>
<organism evidence="2 3">
    <name type="scientific">Seiridium cardinale</name>
    <dbReference type="NCBI Taxonomy" id="138064"/>
    <lineage>
        <taxon>Eukaryota</taxon>
        <taxon>Fungi</taxon>
        <taxon>Dikarya</taxon>
        <taxon>Ascomycota</taxon>
        <taxon>Pezizomycotina</taxon>
        <taxon>Sordariomycetes</taxon>
        <taxon>Xylariomycetidae</taxon>
        <taxon>Amphisphaeriales</taxon>
        <taxon>Sporocadaceae</taxon>
        <taxon>Seiridium</taxon>
    </lineage>
</organism>
<proteinExistence type="predicted"/>
<dbReference type="GO" id="GO:0008233">
    <property type="term" value="F:peptidase activity"/>
    <property type="evidence" value="ECO:0007669"/>
    <property type="project" value="UniProtKB-KW"/>
</dbReference>
<comment type="caution">
    <text evidence="2">The sequence shown here is derived from an EMBL/GenBank/DDBJ whole genome shotgun (WGS) entry which is preliminary data.</text>
</comment>
<feature type="domain" description="CPAF-like PDZ" evidence="1">
    <location>
        <begin position="96"/>
        <end position="150"/>
    </location>
</feature>
<dbReference type="PANTHER" id="PTHR37049">
    <property type="entry name" value="PEPTIDASE S41 FAMILY PROTEIN"/>
    <property type="match status" value="1"/>
</dbReference>
<dbReference type="PANTHER" id="PTHR37049:SF4">
    <property type="entry name" value="RHODANESE DOMAIN-CONTAINING PROTEIN"/>
    <property type="match status" value="1"/>
</dbReference>
<reference evidence="2 3" key="1">
    <citation type="submission" date="2024-02" db="EMBL/GenBank/DDBJ databases">
        <title>First draft genome assembly of two strains of Seiridium cardinale.</title>
        <authorList>
            <person name="Emiliani G."/>
            <person name="Scali E."/>
        </authorList>
    </citation>
    <scope>NUCLEOTIDE SEQUENCE [LARGE SCALE GENOMIC DNA]</scope>
    <source>
        <strain evidence="2 3">BM-138-000479</strain>
    </source>
</reference>
<evidence type="ECO:0000313" key="2">
    <source>
        <dbReference type="EMBL" id="KAK9769350.1"/>
    </source>
</evidence>